<protein>
    <submittedName>
        <fullName evidence="4">Tetratricopeptide repeat protein</fullName>
    </submittedName>
</protein>
<dbReference type="OrthoDB" id="9814069at2"/>
<keyword evidence="2 3" id="KW-0802">TPR repeat</keyword>
<evidence type="ECO:0000313" key="4">
    <source>
        <dbReference type="EMBL" id="RVU24638.1"/>
    </source>
</evidence>
<keyword evidence="1" id="KW-0677">Repeat</keyword>
<name>A0A437PQW4_9BACT</name>
<gene>
    <name evidence="4" type="ORF">EOJ36_06395</name>
</gene>
<dbReference type="PANTHER" id="PTHR44858">
    <property type="entry name" value="TETRATRICOPEPTIDE REPEAT PROTEIN 6"/>
    <property type="match status" value="1"/>
</dbReference>
<accession>A0A437PQW4</accession>
<dbReference type="PROSITE" id="PS50005">
    <property type="entry name" value="TPR"/>
    <property type="match status" value="3"/>
</dbReference>
<dbReference type="SUPFAM" id="SSF48452">
    <property type="entry name" value="TPR-like"/>
    <property type="match status" value="1"/>
</dbReference>
<feature type="repeat" description="TPR" evidence="3">
    <location>
        <begin position="123"/>
        <end position="156"/>
    </location>
</feature>
<comment type="caution">
    <text evidence="4">The sequence shown here is derived from an EMBL/GenBank/DDBJ whole genome shotgun (WGS) entry which is preliminary data.</text>
</comment>
<dbReference type="InterPro" id="IPR050498">
    <property type="entry name" value="Ycf3"/>
</dbReference>
<dbReference type="InterPro" id="IPR019734">
    <property type="entry name" value="TPR_rpt"/>
</dbReference>
<feature type="repeat" description="TPR" evidence="3">
    <location>
        <begin position="55"/>
        <end position="88"/>
    </location>
</feature>
<dbReference type="Pfam" id="PF13432">
    <property type="entry name" value="TPR_16"/>
    <property type="match status" value="2"/>
</dbReference>
<dbReference type="PANTHER" id="PTHR44858:SF1">
    <property type="entry name" value="UDP-N-ACETYLGLUCOSAMINE--PEPTIDE N-ACETYLGLUCOSAMINYLTRANSFERASE SPINDLY-RELATED"/>
    <property type="match status" value="1"/>
</dbReference>
<evidence type="ECO:0000256" key="2">
    <source>
        <dbReference type="ARBA" id="ARBA00022803"/>
    </source>
</evidence>
<dbReference type="AlphaFoldDB" id="A0A437PQW4"/>
<dbReference type="Proteomes" id="UP000282832">
    <property type="component" value="Unassembled WGS sequence"/>
</dbReference>
<evidence type="ECO:0000256" key="3">
    <source>
        <dbReference type="PROSITE-ProRule" id="PRU00339"/>
    </source>
</evidence>
<sequence length="235" mass="26511">MRLIQILFCSLFLFSNCSSSEETWLKEAKTRLQKGELQPALDATNKALSKNPGFAEAHNLKGVILFQQKNTAEAEQSYLKALEIKPSYYAANLNMVDIQMGKNDWKTALKYAQASVKIAPDSSEAYLKRGIILAALGDVQAGINDFTKTTTLNPNNIDAWYNRGNIYFQQKNYPNALQDFEKCIQINPKFGKAFYAMGLSYFYSNSKEKACLSLKQAQDLDYPGAQQAWHQICED</sequence>
<proteinExistence type="predicted"/>
<dbReference type="InterPro" id="IPR011990">
    <property type="entry name" value="TPR-like_helical_dom_sf"/>
</dbReference>
<dbReference type="PROSITE" id="PS50293">
    <property type="entry name" value="TPR_REGION"/>
    <property type="match status" value="1"/>
</dbReference>
<reference evidence="4 5" key="1">
    <citation type="submission" date="2019-01" db="EMBL/GenBank/DDBJ databases">
        <authorList>
            <person name="Chen W.-M."/>
        </authorList>
    </citation>
    <scope>NUCLEOTIDE SEQUENCE [LARGE SCALE GENOMIC DNA]</scope>
    <source>
        <strain evidence="4 5">FSY-15</strain>
    </source>
</reference>
<dbReference type="EMBL" id="SACY01000003">
    <property type="protein sequence ID" value="RVU24638.1"/>
    <property type="molecule type" value="Genomic_DNA"/>
</dbReference>
<keyword evidence="5" id="KW-1185">Reference proteome</keyword>
<dbReference type="Gene3D" id="1.25.40.10">
    <property type="entry name" value="Tetratricopeptide repeat domain"/>
    <property type="match status" value="2"/>
</dbReference>
<dbReference type="SMART" id="SM00028">
    <property type="entry name" value="TPR"/>
    <property type="match status" value="6"/>
</dbReference>
<feature type="repeat" description="TPR" evidence="3">
    <location>
        <begin position="157"/>
        <end position="190"/>
    </location>
</feature>
<evidence type="ECO:0000256" key="1">
    <source>
        <dbReference type="ARBA" id="ARBA00022737"/>
    </source>
</evidence>
<evidence type="ECO:0000313" key="5">
    <source>
        <dbReference type="Proteomes" id="UP000282832"/>
    </source>
</evidence>
<dbReference type="Pfam" id="PF00515">
    <property type="entry name" value="TPR_1"/>
    <property type="match status" value="1"/>
</dbReference>
<dbReference type="RefSeq" id="WP_127803538.1">
    <property type="nucleotide sequence ID" value="NZ_SACY01000003.1"/>
</dbReference>
<organism evidence="4 5">
    <name type="scientific">Sandaracinomonas limnophila</name>
    <dbReference type="NCBI Taxonomy" id="1862386"/>
    <lineage>
        <taxon>Bacteria</taxon>
        <taxon>Pseudomonadati</taxon>
        <taxon>Bacteroidota</taxon>
        <taxon>Cytophagia</taxon>
        <taxon>Cytophagales</taxon>
        <taxon>Flectobacillaceae</taxon>
        <taxon>Sandaracinomonas</taxon>
    </lineage>
</organism>